<dbReference type="PANTHER" id="PTHR31683">
    <property type="entry name" value="PECTATE LYASE 18-RELATED"/>
    <property type="match status" value="1"/>
</dbReference>
<keyword evidence="1 2" id="KW-0456">Lyase</keyword>
<feature type="domain" description="Pectate lyase" evidence="4">
    <location>
        <begin position="127"/>
        <end position="342"/>
    </location>
</feature>
<sequence length="408" mass="43756">MTTARHAALAAALLTLLAATATPASAAGHGGGGYHIVNAETGQCLDIKLREQPCRGRTAELRLEAAAGGQVHLVNGANRSSAEVTLTYAGDGKYQIADRLWTFRPVGGPRHWSDQADGFAAGTTGGGGGQIVTVTTQEELNTYVTAAEPYVIKVAGPIEISPKGTELKVASNKTIIGVGTAGEIVGGGFFLGATTSNVIIRNLTIRDTLMPEDDPDDKDFDYDAIQIDSATKVWIDHNRLARMNDGLLDARKDATDITVSWNQFLDNNKTLGIGWTANLITRMTLHHNWFARTNQRNPSGGNLLNMHMYSNYLQDIRSYGNWARGETKGVIEHSLFHNVADPYFVDPAGELVQRGNVVTGTSSWRDGLIKEQGAAFDPTSFYSYTLDPATALPALLAEFSGPQPAIGL</sequence>
<comment type="subcellular location">
    <subcellularLocation>
        <location evidence="2">Secreted</location>
    </subcellularLocation>
</comment>
<dbReference type="GO" id="GO:0005576">
    <property type="term" value="C:extracellular region"/>
    <property type="evidence" value="ECO:0007669"/>
    <property type="project" value="UniProtKB-SubCell"/>
</dbReference>
<dbReference type="Pfam" id="PF00544">
    <property type="entry name" value="Pectate_lyase_4"/>
    <property type="match status" value="1"/>
</dbReference>
<dbReference type="SUPFAM" id="SSF51126">
    <property type="entry name" value="Pectin lyase-like"/>
    <property type="match status" value="1"/>
</dbReference>
<dbReference type="GO" id="GO:0000272">
    <property type="term" value="P:polysaccharide catabolic process"/>
    <property type="evidence" value="ECO:0007669"/>
    <property type="project" value="UniProtKB-KW"/>
</dbReference>
<gene>
    <name evidence="5" type="ORF">EDD27_2307</name>
</gene>
<keyword evidence="6" id="KW-1185">Reference proteome</keyword>
<keyword evidence="3" id="KW-0732">Signal</keyword>
<evidence type="ECO:0000256" key="1">
    <source>
        <dbReference type="ARBA" id="ARBA00023239"/>
    </source>
</evidence>
<accession>A0A438M276</accession>
<dbReference type="Gene3D" id="2.160.20.10">
    <property type="entry name" value="Single-stranded right-handed beta-helix, Pectin lyase-like"/>
    <property type="match status" value="1"/>
</dbReference>
<comment type="similarity">
    <text evidence="2">Belongs to the polysaccharide lyase 1 family.</text>
</comment>
<dbReference type="SMART" id="SM00656">
    <property type="entry name" value="Amb_all"/>
    <property type="match status" value="1"/>
</dbReference>
<dbReference type="AlphaFoldDB" id="A0A438M276"/>
<dbReference type="EMBL" id="SAUN01000001">
    <property type="protein sequence ID" value="RVX39930.1"/>
    <property type="molecule type" value="Genomic_DNA"/>
</dbReference>
<proteinExistence type="inferred from homology"/>
<evidence type="ECO:0000259" key="4">
    <source>
        <dbReference type="SMART" id="SM00656"/>
    </source>
</evidence>
<keyword evidence="2" id="KW-0624">Polysaccharide degradation</keyword>
<protein>
    <submittedName>
        <fullName evidence="5">Pectate lyase</fullName>
    </submittedName>
</protein>
<name>A0A438M276_9ACTN</name>
<comment type="caution">
    <text evidence="5">The sequence shown here is derived from an EMBL/GenBank/DDBJ whole genome shotgun (WGS) entry which is preliminary data.</text>
</comment>
<feature type="signal peptide" evidence="3">
    <location>
        <begin position="1"/>
        <end position="26"/>
    </location>
</feature>
<dbReference type="Proteomes" id="UP000284824">
    <property type="component" value="Unassembled WGS sequence"/>
</dbReference>
<evidence type="ECO:0000313" key="5">
    <source>
        <dbReference type="EMBL" id="RVX39930.1"/>
    </source>
</evidence>
<dbReference type="InterPro" id="IPR045032">
    <property type="entry name" value="PEL"/>
</dbReference>
<feature type="chain" id="PRO_5019062001" evidence="3">
    <location>
        <begin position="27"/>
        <end position="408"/>
    </location>
</feature>
<dbReference type="InterPro" id="IPR002022">
    <property type="entry name" value="Pec_lyase"/>
</dbReference>
<reference evidence="5 6" key="1">
    <citation type="submission" date="2019-01" db="EMBL/GenBank/DDBJ databases">
        <title>Sequencing the genomes of 1000 actinobacteria strains.</title>
        <authorList>
            <person name="Klenk H.-P."/>
        </authorList>
    </citation>
    <scope>NUCLEOTIDE SEQUENCE [LARGE SCALE GENOMIC DNA]</scope>
    <source>
        <strain evidence="5 6">DSM 43925</strain>
    </source>
</reference>
<keyword evidence="2" id="KW-0119">Carbohydrate metabolism</keyword>
<dbReference type="InterPro" id="IPR011050">
    <property type="entry name" value="Pectin_lyase_fold/virulence"/>
</dbReference>
<dbReference type="InterPro" id="IPR012334">
    <property type="entry name" value="Pectin_lyas_fold"/>
</dbReference>
<dbReference type="RefSeq" id="WP_206641360.1">
    <property type="nucleotide sequence ID" value="NZ_SAUN01000001.1"/>
</dbReference>
<organism evidence="5 6">
    <name type="scientific">Nonomuraea polychroma</name>
    <dbReference type="NCBI Taxonomy" id="46176"/>
    <lineage>
        <taxon>Bacteria</taxon>
        <taxon>Bacillati</taxon>
        <taxon>Actinomycetota</taxon>
        <taxon>Actinomycetes</taxon>
        <taxon>Streptosporangiales</taxon>
        <taxon>Streptosporangiaceae</taxon>
        <taxon>Nonomuraea</taxon>
    </lineage>
</organism>
<evidence type="ECO:0000313" key="6">
    <source>
        <dbReference type="Proteomes" id="UP000284824"/>
    </source>
</evidence>
<keyword evidence="2" id="KW-0964">Secreted</keyword>
<evidence type="ECO:0000256" key="2">
    <source>
        <dbReference type="RuleBase" id="RU361173"/>
    </source>
</evidence>
<evidence type="ECO:0000256" key="3">
    <source>
        <dbReference type="SAM" id="SignalP"/>
    </source>
</evidence>
<dbReference type="GO" id="GO:0030570">
    <property type="term" value="F:pectate lyase activity"/>
    <property type="evidence" value="ECO:0007669"/>
    <property type="project" value="InterPro"/>
</dbReference>
<dbReference type="PANTHER" id="PTHR31683:SF18">
    <property type="entry name" value="PECTATE LYASE 21-RELATED"/>
    <property type="match status" value="1"/>
</dbReference>